<dbReference type="EMBL" id="BMAT01005068">
    <property type="protein sequence ID" value="GFR87066.1"/>
    <property type="molecule type" value="Genomic_DNA"/>
</dbReference>
<evidence type="ECO:0000313" key="2">
    <source>
        <dbReference type="Proteomes" id="UP000762676"/>
    </source>
</evidence>
<organism evidence="1 2">
    <name type="scientific">Elysia marginata</name>
    <dbReference type="NCBI Taxonomy" id="1093978"/>
    <lineage>
        <taxon>Eukaryota</taxon>
        <taxon>Metazoa</taxon>
        <taxon>Spiralia</taxon>
        <taxon>Lophotrochozoa</taxon>
        <taxon>Mollusca</taxon>
        <taxon>Gastropoda</taxon>
        <taxon>Heterobranchia</taxon>
        <taxon>Euthyneura</taxon>
        <taxon>Panpulmonata</taxon>
        <taxon>Sacoglossa</taxon>
        <taxon>Placobranchoidea</taxon>
        <taxon>Plakobranchidae</taxon>
        <taxon>Elysia</taxon>
    </lineage>
</organism>
<keyword evidence="2" id="KW-1185">Reference proteome</keyword>
<comment type="caution">
    <text evidence="1">The sequence shown here is derived from an EMBL/GenBank/DDBJ whole genome shotgun (WGS) entry which is preliminary data.</text>
</comment>
<proteinExistence type="predicted"/>
<dbReference type="Proteomes" id="UP000762676">
    <property type="component" value="Unassembled WGS sequence"/>
</dbReference>
<accession>A0AAV4GR57</accession>
<reference evidence="1 2" key="1">
    <citation type="journal article" date="2021" name="Elife">
        <title>Chloroplast acquisition without the gene transfer in kleptoplastic sea slugs, Plakobranchus ocellatus.</title>
        <authorList>
            <person name="Maeda T."/>
            <person name="Takahashi S."/>
            <person name="Yoshida T."/>
            <person name="Shimamura S."/>
            <person name="Takaki Y."/>
            <person name="Nagai Y."/>
            <person name="Toyoda A."/>
            <person name="Suzuki Y."/>
            <person name="Arimoto A."/>
            <person name="Ishii H."/>
            <person name="Satoh N."/>
            <person name="Nishiyama T."/>
            <person name="Hasebe M."/>
            <person name="Maruyama T."/>
            <person name="Minagawa J."/>
            <person name="Obokata J."/>
            <person name="Shigenobu S."/>
        </authorList>
    </citation>
    <scope>NUCLEOTIDE SEQUENCE [LARGE SCALE GENOMIC DNA]</scope>
</reference>
<evidence type="ECO:0000313" key="1">
    <source>
        <dbReference type="EMBL" id="GFR87066.1"/>
    </source>
</evidence>
<protein>
    <submittedName>
        <fullName evidence="1">Uncharacterized protein</fullName>
    </submittedName>
</protein>
<sequence>MSTCLGRDEVHVQQDLEQISSNLSYQIQTEEVVDAAEQLPKAFLYNGNSLTSECYIGELSTQCAHNHAYRFTKEPSGLCGGKGKVDLQPFPKTPPELESLLSRDSALPTHFLDNIRVYNTLDVNGIQVC</sequence>
<dbReference type="AlphaFoldDB" id="A0AAV4GR57"/>
<gene>
    <name evidence="1" type="ORF">ElyMa_002483800</name>
</gene>
<name>A0AAV4GR57_9GAST</name>